<gene>
    <name evidence="1" type="ORF">Pint_34300</name>
</gene>
<evidence type="ECO:0000313" key="1">
    <source>
        <dbReference type="EMBL" id="KAJ0009988.1"/>
    </source>
</evidence>
<dbReference type="Proteomes" id="UP001163603">
    <property type="component" value="Chromosome 14"/>
</dbReference>
<dbReference type="EMBL" id="CM047749">
    <property type="protein sequence ID" value="KAJ0009988.1"/>
    <property type="molecule type" value="Genomic_DNA"/>
</dbReference>
<name>A0ACC0X5A1_9ROSI</name>
<organism evidence="1 2">
    <name type="scientific">Pistacia integerrima</name>
    <dbReference type="NCBI Taxonomy" id="434235"/>
    <lineage>
        <taxon>Eukaryota</taxon>
        <taxon>Viridiplantae</taxon>
        <taxon>Streptophyta</taxon>
        <taxon>Embryophyta</taxon>
        <taxon>Tracheophyta</taxon>
        <taxon>Spermatophyta</taxon>
        <taxon>Magnoliopsida</taxon>
        <taxon>eudicotyledons</taxon>
        <taxon>Gunneridae</taxon>
        <taxon>Pentapetalae</taxon>
        <taxon>rosids</taxon>
        <taxon>malvids</taxon>
        <taxon>Sapindales</taxon>
        <taxon>Anacardiaceae</taxon>
        <taxon>Pistacia</taxon>
    </lineage>
</organism>
<sequence>MKTMPVEEVIKTDEKRNVLVGIRIDNYSRDLLSWALVKVAEPGDCVVAIHVCRNSDQASKSKPLLDTYLEVYKGLCSARKVDLIGKIFSGSSVLRILVREAKNYAAIALVVGMSRRNKLGRWSSPARYCTKRLPPTTDVLAIHNGKIVFGKGKNNHLLPGVNGDPRPSLCSTENISPREINSEFGDSEADTEKSSFALCLNSEDETRDSDTDSKYRSISFGNDRRRMSLRSSFLAEDIMEHRPGWPLLARASLGTPEAKLARNLSVVQWVMHLPDRSPQQSPRFSTIEEKAPLERQMSCIVDESIRHSSLDELRDGLRILLETNSSSFKWFSYEVLKSATSQFSSGKLKDKQVLSWEVRFKVAVGIAEALNYLHNECSRPVIHRDVKTSNILLSDRFQPQLSDFGLAIWGPTSSSYLTEVDVVGTFGYLAPEYFMYGKVSDKIDIYAFGVVLLELLSGRKPIGSEASKGQESLVMWAKPMIENGNVKNLLDPNLKGKINEVQMQRMVLATTRCITRAARLRPKMREVLNLLKGDTDSAKWVNSPIKEENEDLDNQDVNDDEVYPHSSAELHLGLAFLDVDDDSTSFSSLDRSNTLSFEDYLKGRWSRSSSFN</sequence>
<accession>A0ACC0X5A1</accession>
<reference evidence="2" key="1">
    <citation type="journal article" date="2023" name="G3 (Bethesda)">
        <title>Genome assembly and association tests identify interacting loci associated with vigor, precocity, and sex in interspecific pistachio rootstocks.</title>
        <authorList>
            <person name="Palmer W."/>
            <person name="Jacygrad E."/>
            <person name="Sagayaradj S."/>
            <person name="Cavanaugh K."/>
            <person name="Han R."/>
            <person name="Bertier L."/>
            <person name="Beede B."/>
            <person name="Kafkas S."/>
            <person name="Golino D."/>
            <person name="Preece J."/>
            <person name="Michelmore R."/>
        </authorList>
    </citation>
    <scope>NUCLEOTIDE SEQUENCE [LARGE SCALE GENOMIC DNA]</scope>
</reference>
<keyword evidence="2" id="KW-1185">Reference proteome</keyword>
<evidence type="ECO:0000313" key="2">
    <source>
        <dbReference type="Proteomes" id="UP001163603"/>
    </source>
</evidence>
<proteinExistence type="predicted"/>
<comment type="caution">
    <text evidence="1">The sequence shown here is derived from an EMBL/GenBank/DDBJ whole genome shotgun (WGS) entry which is preliminary data.</text>
</comment>
<protein>
    <submittedName>
        <fullName evidence="1">Uncharacterized protein</fullName>
    </submittedName>
</protein>